<dbReference type="SUPFAM" id="SSF48452">
    <property type="entry name" value="TPR-like"/>
    <property type="match status" value="3"/>
</dbReference>
<dbReference type="RefSeq" id="WP_110885973.1">
    <property type="nucleotide sequence ID" value="NZ_QJSX01000004.1"/>
</dbReference>
<evidence type="ECO:0000313" key="7">
    <source>
        <dbReference type="Proteomes" id="UP000248326"/>
    </source>
</evidence>
<comment type="caution">
    <text evidence="6">The sequence shown here is derived from an EMBL/GenBank/DDBJ whole genome shotgun (WGS) entry which is preliminary data.</text>
</comment>
<dbReference type="Gene3D" id="1.25.40.10">
    <property type="entry name" value="Tetratricopeptide repeat domain"/>
    <property type="match status" value="2"/>
</dbReference>
<dbReference type="Gene3D" id="3.40.50.300">
    <property type="entry name" value="P-loop containing nucleotide triphosphate hydrolases"/>
    <property type="match status" value="1"/>
</dbReference>
<dbReference type="PROSITE" id="PS50005">
    <property type="entry name" value="TPR"/>
    <property type="match status" value="1"/>
</dbReference>
<dbReference type="AlphaFoldDB" id="A0A318S8K1"/>
<evidence type="ECO:0000256" key="1">
    <source>
        <dbReference type="ARBA" id="ARBA00022741"/>
    </source>
</evidence>
<dbReference type="Proteomes" id="UP000248326">
    <property type="component" value="Unassembled WGS sequence"/>
</dbReference>
<name>A0A318S8K1_9DEIO</name>
<dbReference type="PANTHER" id="PTHR16305">
    <property type="entry name" value="TESTICULAR SOLUBLE ADENYLYL CYCLASE"/>
    <property type="match status" value="1"/>
</dbReference>
<evidence type="ECO:0000259" key="4">
    <source>
        <dbReference type="SMART" id="SM00382"/>
    </source>
</evidence>
<dbReference type="SMART" id="SM00028">
    <property type="entry name" value="TPR"/>
    <property type="match status" value="4"/>
</dbReference>
<dbReference type="InterPro" id="IPR003593">
    <property type="entry name" value="AAA+_ATPase"/>
</dbReference>
<dbReference type="SUPFAM" id="SSF52540">
    <property type="entry name" value="P-loop containing nucleoside triphosphate hydrolases"/>
    <property type="match status" value="1"/>
</dbReference>
<dbReference type="Gene3D" id="1.10.10.10">
    <property type="entry name" value="Winged helix-like DNA-binding domain superfamily/Winged helix DNA-binding domain"/>
    <property type="match status" value="1"/>
</dbReference>
<keyword evidence="3" id="KW-0802">TPR repeat</keyword>
<feature type="repeat" description="TPR" evidence="3">
    <location>
        <begin position="734"/>
        <end position="767"/>
    </location>
</feature>
<dbReference type="Pfam" id="PF13191">
    <property type="entry name" value="AAA_16"/>
    <property type="match status" value="1"/>
</dbReference>
<sequence length="1130" mass="123256">MVELTLLGAPSVKVRGELVKLPTRKALLLLAYVALEGEASRGVLSSMLWPGVDARRARQNLRAELYRLSRTLVGEHLHITDDRVATRGAWRVDVAELQEDDVASFLDGDVPDGDFAEWIAARRTKLLAQARTRLVASVAACEARGDLEGAVEASARLVRLDETDEVAWRDLVRLSVLRRDERGARRAYEAFSDMRRREFGVGPDEVARRWLNALHAEAQSGAERLHAPMVGREDAWRELQSSPAPLLLLGEPGVGKSRLAQEFSAAHRPRLFLRGLPEARAWPLGALRVALRSAWERGVLRDVDADTETLLARLLPRDSNDPPPVLDASPEHRSRLFEHLARAVVKALGRGTLVLDDLHDFDDLGLEALRAVFAEAARTPRAVRPRLVLTARTPELRAHPAAAALVRDLEARGELRVLPLTCLKPTEVLEVVRATTRTRLGTRFAERLHEATGGNPFFLLETLRHLRDRGDVTVDERGVWHTRFDDTTRDYSELALPASVLDAVRASMKALGEDARRILDVLAVLGRPASLALVESVARLDPWKAADIVALAASAGFVRSERGTARLAHDLHRVALLGGLDAARRVVLHREVALALGEAGASAAEVAHHAVLAEEPILAAEWLTRAAVEAMTAYAWKEANDFASRALALAPSGLVRARALSLCVELRHLEGDLDGASTYLDTLRRLADDLRSEALHLEVDAHFARLKYDTGDHAGVVTLTERLVEGGRASDVRAKGHMWRGLSLVRLGRMSEAREHLQAALRLEPTQRTRWTFNVHWALTQIHLVAREFDEAGAHASNALETARVLGDPLARAQGAMLLGGVFLARGLADEAARALQEAAEEARDLVQPKLKATIALNLGAANALSRRYEAAARAFETALLETPALLDLDEAARANLAAMRFMLGDMDAAANLLTGALEQARTRGASFDVARRLLSLANVHLACGDARVTHLLAEARDLIASLDLSILRHFLASLELARALLTGSRGEIADLAAALAAAEDAVQSDEVERHHLLLAEAHLALGQWEEARRRVLLAPLGAWRARLELAVLDAPDVVAVRAWLGDPTVPAVDGLLLAAALASRTGDRSDERLVRRRAASLLARTSDADVRAALKARVELIRASFAAGSRPRR</sequence>
<dbReference type="InterPro" id="IPR005158">
    <property type="entry name" value="BTAD"/>
</dbReference>
<dbReference type="OrthoDB" id="9785312at2"/>
<dbReference type="InterPro" id="IPR027417">
    <property type="entry name" value="P-loop_NTPase"/>
</dbReference>
<dbReference type="SMART" id="SM00382">
    <property type="entry name" value="AAA"/>
    <property type="match status" value="1"/>
</dbReference>
<keyword evidence="7" id="KW-1185">Reference proteome</keyword>
<dbReference type="SMART" id="SM01043">
    <property type="entry name" value="BTAD"/>
    <property type="match status" value="1"/>
</dbReference>
<accession>A0A318S8K1</accession>
<evidence type="ECO:0000256" key="3">
    <source>
        <dbReference type="PROSITE-ProRule" id="PRU00339"/>
    </source>
</evidence>
<protein>
    <submittedName>
        <fullName evidence="6">Tetratricopeptide repeat protein</fullName>
    </submittedName>
</protein>
<dbReference type="InterPro" id="IPR019734">
    <property type="entry name" value="TPR_rpt"/>
</dbReference>
<dbReference type="EMBL" id="QJSX01000004">
    <property type="protein sequence ID" value="PYE54855.1"/>
    <property type="molecule type" value="Genomic_DNA"/>
</dbReference>
<dbReference type="InterPro" id="IPR041664">
    <property type="entry name" value="AAA_16"/>
</dbReference>
<keyword evidence="1" id="KW-0547">Nucleotide-binding</keyword>
<feature type="domain" description="Bacterial transcriptional activator" evidence="5">
    <location>
        <begin position="92"/>
        <end position="215"/>
    </location>
</feature>
<dbReference type="GO" id="GO:0005737">
    <property type="term" value="C:cytoplasm"/>
    <property type="evidence" value="ECO:0007669"/>
    <property type="project" value="TreeGrafter"/>
</dbReference>
<keyword evidence="2" id="KW-0067">ATP-binding</keyword>
<feature type="domain" description="AAA+ ATPase" evidence="4">
    <location>
        <begin position="242"/>
        <end position="421"/>
    </location>
</feature>
<gene>
    <name evidence="6" type="ORF">DES52_104126</name>
</gene>
<organism evidence="6 7">
    <name type="scientific">Deinococcus yavapaiensis KR-236</name>
    <dbReference type="NCBI Taxonomy" id="694435"/>
    <lineage>
        <taxon>Bacteria</taxon>
        <taxon>Thermotogati</taxon>
        <taxon>Deinococcota</taxon>
        <taxon>Deinococci</taxon>
        <taxon>Deinococcales</taxon>
        <taxon>Deinococcaceae</taxon>
        <taxon>Deinococcus</taxon>
    </lineage>
</organism>
<dbReference type="InterPro" id="IPR011990">
    <property type="entry name" value="TPR-like_helical_dom_sf"/>
</dbReference>
<dbReference type="GO" id="GO:0005524">
    <property type="term" value="F:ATP binding"/>
    <property type="evidence" value="ECO:0007669"/>
    <property type="project" value="UniProtKB-KW"/>
</dbReference>
<dbReference type="GO" id="GO:0004016">
    <property type="term" value="F:adenylate cyclase activity"/>
    <property type="evidence" value="ECO:0007669"/>
    <property type="project" value="TreeGrafter"/>
</dbReference>
<evidence type="ECO:0000256" key="2">
    <source>
        <dbReference type="ARBA" id="ARBA00022840"/>
    </source>
</evidence>
<reference evidence="6 7" key="1">
    <citation type="submission" date="2018-06" db="EMBL/GenBank/DDBJ databases">
        <title>Genomic Encyclopedia of Type Strains, Phase IV (KMG-IV): sequencing the most valuable type-strain genomes for metagenomic binning, comparative biology and taxonomic classification.</title>
        <authorList>
            <person name="Goeker M."/>
        </authorList>
    </citation>
    <scope>NUCLEOTIDE SEQUENCE [LARGE SCALE GENOMIC DNA]</scope>
    <source>
        <strain evidence="6 7">DSM 18048</strain>
    </source>
</reference>
<proteinExistence type="predicted"/>
<dbReference type="PANTHER" id="PTHR16305:SF28">
    <property type="entry name" value="GUANYLATE CYCLASE DOMAIN-CONTAINING PROTEIN"/>
    <property type="match status" value="1"/>
</dbReference>
<evidence type="ECO:0000259" key="5">
    <source>
        <dbReference type="SMART" id="SM01043"/>
    </source>
</evidence>
<dbReference type="InterPro" id="IPR036388">
    <property type="entry name" value="WH-like_DNA-bd_sf"/>
</dbReference>
<evidence type="ECO:0000313" key="6">
    <source>
        <dbReference type="EMBL" id="PYE54855.1"/>
    </source>
</evidence>